<accession>A0A7Y0DZA6</accession>
<gene>
    <name evidence="1" type="ORF">HH303_07675</name>
</gene>
<dbReference type="AlphaFoldDB" id="A0A7Y0DZA6"/>
<proteinExistence type="predicted"/>
<reference evidence="1 2" key="1">
    <citation type="submission" date="2020-04" db="EMBL/GenBank/DDBJ databases">
        <title>Rhodospirillaceae bacterium KN72 isolated from deep sea.</title>
        <authorList>
            <person name="Zhang D.-C."/>
        </authorList>
    </citation>
    <scope>NUCLEOTIDE SEQUENCE [LARGE SCALE GENOMIC DNA]</scope>
    <source>
        <strain evidence="1 2">KN72</strain>
    </source>
</reference>
<organism evidence="1 2">
    <name type="scientific">Pacificispira spongiicola</name>
    <dbReference type="NCBI Taxonomy" id="2729598"/>
    <lineage>
        <taxon>Bacteria</taxon>
        <taxon>Pseudomonadati</taxon>
        <taxon>Pseudomonadota</taxon>
        <taxon>Alphaproteobacteria</taxon>
        <taxon>Rhodospirillales</taxon>
        <taxon>Rhodospirillaceae</taxon>
        <taxon>Pacificispira</taxon>
    </lineage>
</organism>
<dbReference type="EMBL" id="JABBNT010000002">
    <property type="protein sequence ID" value="NMM44353.1"/>
    <property type="molecule type" value="Genomic_DNA"/>
</dbReference>
<comment type="caution">
    <text evidence="1">The sequence shown here is derived from an EMBL/GenBank/DDBJ whole genome shotgun (WGS) entry which is preliminary data.</text>
</comment>
<keyword evidence="2" id="KW-1185">Reference proteome</keyword>
<dbReference type="RefSeq" id="WP_169624643.1">
    <property type="nucleotide sequence ID" value="NZ_JABBNT010000002.1"/>
</dbReference>
<evidence type="ECO:0000313" key="2">
    <source>
        <dbReference type="Proteomes" id="UP000539372"/>
    </source>
</evidence>
<dbReference type="Proteomes" id="UP000539372">
    <property type="component" value="Unassembled WGS sequence"/>
</dbReference>
<protein>
    <submittedName>
        <fullName evidence="1">Uncharacterized protein</fullName>
    </submittedName>
</protein>
<evidence type="ECO:0000313" key="1">
    <source>
        <dbReference type="EMBL" id="NMM44353.1"/>
    </source>
</evidence>
<name>A0A7Y0DZA6_9PROT</name>
<sequence length="186" mass="19671">MDAEVNANTNKGDLPSYVRRSFKNGSLKQVRLPAGTLLFTVSRKANFNGNTADGVPSFWSPYKKYKNDPGFDARVAAAKKGPSGAAQDIFSDLSAFFGKHPGGRYAIVGKLKRPAYAFFGPIRRQNKSAAQINAATSGGSAGGAAANTAPGVAASSANLIGFQFYIPGLDGEKDIVRVKKHDLMNL</sequence>